<evidence type="ECO:0000313" key="5">
    <source>
        <dbReference type="Proteomes" id="UP000800035"/>
    </source>
</evidence>
<keyword evidence="2" id="KW-0472">Membrane</keyword>
<reference evidence="4" key="1">
    <citation type="journal article" date="2020" name="Stud. Mycol.">
        <title>101 Dothideomycetes genomes: a test case for predicting lifestyles and emergence of pathogens.</title>
        <authorList>
            <person name="Haridas S."/>
            <person name="Albert R."/>
            <person name="Binder M."/>
            <person name="Bloem J."/>
            <person name="Labutti K."/>
            <person name="Salamov A."/>
            <person name="Andreopoulos B."/>
            <person name="Baker S."/>
            <person name="Barry K."/>
            <person name="Bills G."/>
            <person name="Bluhm B."/>
            <person name="Cannon C."/>
            <person name="Castanera R."/>
            <person name="Culley D."/>
            <person name="Daum C."/>
            <person name="Ezra D."/>
            <person name="Gonzalez J."/>
            <person name="Henrissat B."/>
            <person name="Kuo A."/>
            <person name="Liang C."/>
            <person name="Lipzen A."/>
            <person name="Lutzoni F."/>
            <person name="Magnuson J."/>
            <person name="Mondo S."/>
            <person name="Nolan M."/>
            <person name="Ohm R."/>
            <person name="Pangilinan J."/>
            <person name="Park H.-J."/>
            <person name="Ramirez L."/>
            <person name="Alfaro M."/>
            <person name="Sun H."/>
            <person name="Tritt A."/>
            <person name="Yoshinaga Y."/>
            <person name="Zwiers L.-H."/>
            <person name="Turgeon B."/>
            <person name="Goodwin S."/>
            <person name="Spatafora J."/>
            <person name="Crous P."/>
            <person name="Grigoriev I."/>
        </authorList>
    </citation>
    <scope>NUCLEOTIDE SEQUENCE</scope>
    <source>
        <strain evidence="4">CBS 675.92</strain>
    </source>
</reference>
<name>A0A6A5U7A5_9PLEO</name>
<evidence type="ECO:0000256" key="1">
    <source>
        <dbReference type="PROSITE-ProRule" id="PRU00175"/>
    </source>
</evidence>
<keyword evidence="2" id="KW-0812">Transmembrane</keyword>
<feature type="domain" description="RING-type" evidence="3">
    <location>
        <begin position="34"/>
        <end position="82"/>
    </location>
</feature>
<dbReference type="InterPro" id="IPR013083">
    <property type="entry name" value="Znf_RING/FYVE/PHD"/>
</dbReference>
<dbReference type="GO" id="GO:0008270">
    <property type="term" value="F:zinc ion binding"/>
    <property type="evidence" value="ECO:0007669"/>
    <property type="project" value="UniProtKB-KW"/>
</dbReference>
<dbReference type="PROSITE" id="PS50089">
    <property type="entry name" value="ZF_RING_2"/>
    <property type="match status" value="1"/>
</dbReference>
<proteinExistence type="predicted"/>
<dbReference type="EMBL" id="ML976982">
    <property type="protein sequence ID" value="KAF1961023.1"/>
    <property type="molecule type" value="Genomic_DNA"/>
</dbReference>
<protein>
    <recommendedName>
        <fullName evidence="3">RING-type domain-containing protein</fullName>
    </recommendedName>
</protein>
<keyword evidence="1" id="KW-0479">Metal-binding</keyword>
<organism evidence="4 5">
    <name type="scientific">Byssothecium circinans</name>
    <dbReference type="NCBI Taxonomy" id="147558"/>
    <lineage>
        <taxon>Eukaryota</taxon>
        <taxon>Fungi</taxon>
        <taxon>Dikarya</taxon>
        <taxon>Ascomycota</taxon>
        <taxon>Pezizomycotina</taxon>
        <taxon>Dothideomycetes</taxon>
        <taxon>Pleosporomycetidae</taxon>
        <taxon>Pleosporales</taxon>
        <taxon>Massarineae</taxon>
        <taxon>Massarinaceae</taxon>
        <taxon>Byssothecium</taxon>
    </lineage>
</organism>
<dbReference type="SUPFAM" id="SSF57850">
    <property type="entry name" value="RING/U-box"/>
    <property type="match status" value="1"/>
</dbReference>
<evidence type="ECO:0000259" key="3">
    <source>
        <dbReference type="PROSITE" id="PS50089"/>
    </source>
</evidence>
<accession>A0A6A5U7A5</accession>
<gene>
    <name evidence="4" type="ORF">CC80DRAFT_544420</name>
</gene>
<keyword evidence="5" id="KW-1185">Reference proteome</keyword>
<dbReference type="AlphaFoldDB" id="A0A6A5U7A5"/>
<dbReference type="InterPro" id="IPR001841">
    <property type="entry name" value="Znf_RING"/>
</dbReference>
<dbReference type="Gene3D" id="3.30.40.10">
    <property type="entry name" value="Zinc/RING finger domain, C3HC4 (zinc finger)"/>
    <property type="match status" value="1"/>
</dbReference>
<feature type="transmembrane region" description="Helical" evidence="2">
    <location>
        <begin position="255"/>
        <end position="273"/>
    </location>
</feature>
<dbReference type="Proteomes" id="UP000800035">
    <property type="component" value="Unassembled WGS sequence"/>
</dbReference>
<sequence length="307" mass="36194">MASEIPCIGNEVLHNILHTYPYDIILDMPDDEVCPTCLDNYANGNAPDQCRAIKLHECGHIVGDRCFNEWAVRQTERHCGRCLNWNHELKQVDWLEWDLCYEFAKSEHFRGYASIEAHIIHRLNMSLKSNRLVDKMVTKCLQLEKQREYRDVLAMRCTKEVHRYLKYSSRVFLGLDMIKTTTLIFFDTVEALIIVRLYLYAIRLVIEWLSPHACFYYHQRPMDLAHQSMVLGFIGFPETAFSMPFRFWQASLWPVLFWLSFAFYVAKVIVDLVRHVRITDLLLDLALARNFDGEGAKGALRRNYFER</sequence>
<keyword evidence="1" id="KW-0862">Zinc</keyword>
<evidence type="ECO:0000256" key="2">
    <source>
        <dbReference type="SAM" id="Phobius"/>
    </source>
</evidence>
<evidence type="ECO:0000313" key="4">
    <source>
        <dbReference type="EMBL" id="KAF1961023.1"/>
    </source>
</evidence>
<keyword evidence="1" id="KW-0863">Zinc-finger</keyword>
<dbReference type="OrthoDB" id="3800373at2759"/>
<keyword evidence="2" id="KW-1133">Transmembrane helix</keyword>